<protein>
    <submittedName>
        <fullName evidence="2">Macrolide-specific efflux protein macA</fullName>
    </submittedName>
</protein>
<dbReference type="Pfam" id="PF25967">
    <property type="entry name" value="RND-MFP_C"/>
    <property type="match status" value="1"/>
</dbReference>
<evidence type="ECO:0000313" key="3">
    <source>
        <dbReference type="Proteomes" id="UP000251197"/>
    </source>
</evidence>
<proteinExistence type="predicted"/>
<dbReference type="InterPro" id="IPR058627">
    <property type="entry name" value="MdtA-like_C"/>
</dbReference>
<gene>
    <name evidence="2" type="primary">macA_1</name>
    <name evidence="2" type="ORF">NCTC12120_00153</name>
</gene>
<reference evidence="2 3" key="1">
    <citation type="submission" date="2018-06" db="EMBL/GenBank/DDBJ databases">
        <authorList>
            <consortium name="Pathogen Informatics"/>
            <person name="Doyle S."/>
        </authorList>
    </citation>
    <scope>NUCLEOTIDE SEQUENCE [LARGE SCALE GENOMIC DNA]</scope>
    <source>
        <strain evidence="2 3">NCTC12120</strain>
    </source>
</reference>
<evidence type="ECO:0000313" key="2">
    <source>
        <dbReference type="EMBL" id="SQA96398.1"/>
    </source>
</evidence>
<dbReference type="AlphaFoldDB" id="A0A2X2SWE8"/>
<dbReference type="Gene3D" id="2.40.420.20">
    <property type="match status" value="1"/>
</dbReference>
<dbReference type="Proteomes" id="UP000251197">
    <property type="component" value="Unassembled WGS sequence"/>
</dbReference>
<feature type="domain" description="Multidrug resistance protein MdtA-like C-terminal permuted SH3" evidence="1">
    <location>
        <begin position="2"/>
        <end position="36"/>
    </location>
</feature>
<accession>A0A2X2SWE8</accession>
<name>A0A2X2SWE8_9ENTR</name>
<sequence length="42" mass="4479">MGKTKTREVTIGMRNDTEVQVVNGLEEGEEVVTGRANAGSSK</sequence>
<dbReference type="EMBL" id="UAVU01000003">
    <property type="protein sequence ID" value="SQA96398.1"/>
    <property type="molecule type" value="Genomic_DNA"/>
</dbReference>
<evidence type="ECO:0000259" key="1">
    <source>
        <dbReference type="Pfam" id="PF25967"/>
    </source>
</evidence>
<organism evidence="2 3">
    <name type="scientific">Cedecea neteri</name>
    <dbReference type="NCBI Taxonomy" id="158822"/>
    <lineage>
        <taxon>Bacteria</taxon>
        <taxon>Pseudomonadati</taxon>
        <taxon>Pseudomonadota</taxon>
        <taxon>Gammaproteobacteria</taxon>
        <taxon>Enterobacterales</taxon>
        <taxon>Enterobacteriaceae</taxon>
        <taxon>Cedecea</taxon>
    </lineage>
</organism>